<dbReference type="EMBL" id="FOJB01000001">
    <property type="protein sequence ID" value="SEV99606.1"/>
    <property type="molecule type" value="Genomic_DNA"/>
</dbReference>
<evidence type="ECO:0000259" key="5">
    <source>
        <dbReference type="PROSITE" id="PS51462"/>
    </source>
</evidence>
<evidence type="ECO:0000256" key="2">
    <source>
        <dbReference type="ARBA" id="ARBA00022723"/>
    </source>
</evidence>
<gene>
    <name evidence="6" type="ORF">SAMN05444851_0760</name>
</gene>
<name>A0A1I0NDY7_9RHOB</name>
<evidence type="ECO:0000256" key="4">
    <source>
        <dbReference type="ARBA" id="ARBA00022842"/>
    </source>
</evidence>
<dbReference type="OrthoDB" id="7066910at2"/>
<dbReference type="GO" id="GO:1901909">
    <property type="term" value="P:diadenosine hexaphosphate catabolic process"/>
    <property type="evidence" value="ECO:0007669"/>
    <property type="project" value="TreeGrafter"/>
</dbReference>
<dbReference type="GO" id="GO:1901911">
    <property type="term" value="P:adenosine 5'-(hexahydrogen pentaphosphate) catabolic process"/>
    <property type="evidence" value="ECO:0007669"/>
    <property type="project" value="TreeGrafter"/>
</dbReference>
<dbReference type="PANTHER" id="PTHR12629:SF0">
    <property type="entry name" value="DIPHOSPHOINOSITOL-POLYPHOSPHATE DIPHOSPHATASE"/>
    <property type="match status" value="1"/>
</dbReference>
<dbReference type="InterPro" id="IPR047198">
    <property type="entry name" value="DDP-like_NUDIX"/>
</dbReference>
<accession>A0A1I0NDY7</accession>
<protein>
    <submittedName>
        <fullName evidence="6">8-oxo-dGTP pyrophosphatase MutT, NUDIX family</fullName>
    </submittedName>
</protein>
<feature type="domain" description="Nudix hydrolase" evidence="5">
    <location>
        <begin position="20"/>
        <end position="152"/>
    </location>
</feature>
<dbReference type="Gene3D" id="3.90.79.10">
    <property type="entry name" value="Nucleoside Triphosphate Pyrophosphohydrolase"/>
    <property type="match status" value="1"/>
</dbReference>
<dbReference type="GO" id="GO:0008486">
    <property type="term" value="F:diphosphoinositol-polyphosphate diphosphatase activity"/>
    <property type="evidence" value="ECO:0007669"/>
    <property type="project" value="TreeGrafter"/>
</dbReference>
<keyword evidence="4" id="KW-0460">Magnesium</keyword>
<dbReference type="CDD" id="cd04666">
    <property type="entry name" value="NUDIX_DIPP2_like_Nudt4"/>
    <property type="match status" value="1"/>
</dbReference>
<dbReference type="InterPro" id="IPR000086">
    <property type="entry name" value="NUDIX_hydrolase_dom"/>
</dbReference>
<dbReference type="GO" id="GO:0034432">
    <property type="term" value="F:bis(5'-adenosyl)-pentaphosphatase activity"/>
    <property type="evidence" value="ECO:0007669"/>
    <property type="project" value="TreeGrafter"/>
</dbReference>
<comment type="cofactor">
    <cofactor evidence="1">
        <name>Mg(2+)</name>
        <dbReference type="ChEBI" id="CHEBI:18420"/>
    </cofactor>
</comment>
<dbReference type="GO" id="GO:0000298">
    <property type="term" value="F:endopolyphosphatase activity"/>
    <property type="evidence" value="ECO:0007669"/>
    <property type="project" value="TreeGrafter"/>
</dbReference>
<keyword evidence="3" id="KW-0378">Hydrolase</keyword>
<dbReference type="GO" id="GO:0046872">
    <property type="term" value="F:metal ion binding"/>
    <property type="evidence" value="ECO:0007669"/>
    <property type="project" value="UniProtKB-KW"/>
</dbReference>
<dbReference type="Proteomes" id="UP000199650">
    <property type="component" value="Unassembled WGS sequence"/>
</dbReference>
<dbReference type="GO" id="GO:1901907">
    <property type="term" value="P:diadenosine pentaphosphate catabolic process"/>
    <property type="evidence" value="ECO:0007669"/>
    <property type="project" value="TreeGrafter"/>
</dbReference>
<dbReference type="STRING" id="1173584.SAMN05444851_0760"/>
<dbReference type="GO" id="GO:0005737">
    <property type="term" value="C:cytoplasm"/>
    <property type="evidence" value="ECO:0007669"/>
    <property type="project" value="TreeGrafter"/>
</dbReference>
<reference evidence="6" key="1">
    <citation type="submission" date="2016-10" db="EMBL/GenBank/DDBJ databases">
        <authorList>
            <person name="de Groot N.N."/>
        </authorList>
    </citation>
    <scope>NUCLEOTIDE SEQUENCE [LARGE SCALE GENOMIC DNA]</scope>
    <source>
        <strain evidence="6">DSM 29439</strain>
    </source>
</reference>
<dbReference type="PROSITE" id="PS51462">
    <property type="entry name" value="NUDIX"/>
    <property type="match status" value="1"/>
</dbReference>
<dbReference type="GO" id="GO:0071543">
    <property type="term" value="P:diphosphoinositol polyphosphate metabolic process"/>
    <property type="evidence" value="ECO:0007669"/>
    <property type="project" value="TreeGrafter"/>
</dbReference>
<dbReference type="PANTHER" id="PTHR12629">
    <property type="entry name" value="DIPHOSPHOINOSITOL POLYPHOSPHATE PHOSPHOHYDROLASE"/>
    <property type="match status" value="1"/>
</dbReference>
<proteinExistence type="predicted"/>
<evidence type="ECO:0000313" key="6">
    <source>
        <dbReference type="EMBL" id="SEV99606.1"/>
    </source>
</evidence>
<evidence type="ECO:0000256" key="3">
    <source>
        <dbReference type="ARBA" id="ARBA00022801"/>
    </source>
</evidence>
<keyword evidence="2" id="KW-0479">Metal-binding</keyword>
<evidence type="ECO:0000313" key="7">
    <source>
        <dbReference type="Proteomes" id="UP000199650"/>
    </source>
</evidence>
<dbReference type="InterPro" id="IPR015797">
    <property type="entry name" value="NUDIX_hydrolase-like_dom_sf"/>
</dbReference>
<dbReference type="GO" id="GO:0034431">
    <property type="term" value="F:bis(5'-adenosyl)-hexaphosphatase activity"/>
    <property type="evidence" value="ECO:0007669"/>
    <property type="project" value="TreeGrafter"/>
</dbReference>
<organism evidence="6 7">
    <name type="scientific">Aliiroseovarius sediminilitoris</name>
    <dbReference type="NCBI Taxonomy" id="1173584"/>
    <lineage>
        <taxon>Bacteria</taxon>
        <taxon>Pseudomonadati</taxon>
        <taxon>Pseudomonadota</taxon>
        <taxon>Alphaproteobacteria</taxon>
        <taxon>Rhodobacterales</taxon>
        <taxon>Paracoccaceae</taxon>
        <taxon>Aliiroseovarius</taxon>
    </lineage>
</organism>
<sequence length="152" mass="17011">MSSLLKQAWKEVVAPMFQRPNRVQVAALCYRGAGDDKEVLLVTSRGTGRWILPKGWPMDGKNAAEAARQEAWEEAGVAKGQLNHAPIGAYESEKEMDFGGIARCTTTVFPLKVEKLSDDFPEADERTRRWVSADQAADMVQEKDLQKILQEF</sequence>
<dbReference type="Pfam" id="PF00293">
    <property type="entry name" value="NUDIX"/>
    <property type="match status" value="1"/>
</dbReference>
<evidence type="ECO:0000256" key="1">
    <source>
        <dbReference type="ARBA" id="ARBA00001946"/>
    </source>
</evidence>
<dbReference type="SUPFAM" id="SSF55811">
    <property type="entry name" value="Nudix"/>
    <property type="match status" value="1"/>
</dbReference>
<dbReference type="AlphaFoldDB" id="A0A1I0NDY7"/>
<keyword evidence="7" id="KW-1185">Reference proteome</keyword>